<comment type="caution">
    <text evidence="1">The sequence shown here is derived from an EMBL/GenBank/DDBJ whole genome shotgun (WGS) entry which is preliminary data.</text>
</comment>
<gene>
    <name evidence="1" type="ORF">C7C45_04855</name>
</gene>
<organism evidence="1 2">
    <name type="scientific">Micromonospora arborensis</name>
    <dbReference type="NCBI Taxonomy" id="2116518"/>
    <lineage>
        <taxon>Bacteria</taxon>
        <taxon>Bacillati</taxon>
        <taxon>Actinomycetota</taxon>
        <taxon>Actinomycetes</taxon>
        <taxon>Micromonosporales</taxon>
        <taxon>Micromonosporaceae</taxon>
        <taxon>Micromonospora</taxon>
    </lineage>
</organism>
<sequence>MVLPTLVSQVLTNACGDLVDVQSSATRGRTLAPDKLPAIRIRPRGSAWSADGRMTGRLVVITFIEGRSPMIINPLYLVDRITGDVLPEHMAGLPGVSMKLRTVAKRRGNNWRDDLPSYAAHYWSAVATLA</sequence>
<dbReference type="Proteomes" id="UP000248333">
    <property type="component" value="Unassembled WGS sequence"/>
</dbReference>
<reference evidence="1 2" key="1">
    <citation type="submission" date="2018-03" db="EMBL/GenBank/DDBJ databases">
        <title>Bioinformatic expansion and discovery of thiopeptide antibiotics.</title>
        <authorList>
            <person name="Schwalen C.J."/>
            <person name="Hudson G.A."/>
            <person name="Mitchell D.A."/>
        </authorList>
    </citation>
    <scope>NUCLEOTIDE SEQUENCE [LARGE SCALE GENOMIC DNA]</scope>
    <source>
        <strain evidence="1 2">NRRL 8041</strain>
    </source>
</reference>
<proteinExistence type="predicted"/>
<keyword evidence="2" id="KW-1185">Reference proteome</keyword>
<protein>
    <submittedName>
        <fullName evidence="1">Uncharacterized protein</fullName>
    </submittedName>
</protein>
<evidence type="ECO:0000313" key="2">
    <source>
        <dbReference type="Proteomes" id="UP000248333"/>
    </source>
</evidence>
<dbReference type="EMBL" id="PYBV01000005">
    <property type="protein sequence ID" value="PYC75201.1"/>
    <property type="molecule type" value="Genomic_DNA"/>
</dbReference>
<dbReference type="AlphaFoldDB" id="A0A318NR80"/>
<accession>A0A318NR80</accession>
<name>A0A318NR80_9ACTN</name>
<evidence type="ECO:0000313" key="1">
    <source>
        <dbReference type="EMBL" id="PYC75201.1"/>
    </source>
</evidence>